<keyword evidence="8" id="KW-0141">cGMP biosynthesis</keyword>
<evidence type="ECO:0000256" key="3">
    <source>
        <dbReference type="ARBA" id="ARBA00022692"/>
    </source>
</evidence>
<evidence type="ECO:0000313" key="12">
    <source>
        <dbReference type="EMBL" id="KAL3311697.1"/>
    </source>
</evidence>
<evidence type="ECO:0000256" key="1">
    <source>
        <dbReference type="ARBA" id="ARBA00004167"/>
    </source>
</evidence>
<proteinExistence type="predicted"/>
<dbReference type="EMBL" id="JBJKFK010002062">
    <property type="protein sequence ID" value="KAL3311697.1"/>
    <property type="molecule type" value="Genomic_DNA"/>
</dbReference>
<dbReference type="InterPro" id="IPR029787">
    <property type="entry name" value="Nucleotide_cyclase"/>
</dbReference>
<dbReference type="InterPro" id="IPR001245">
    <property type="entry name" value="Ser-Thr/Tyr_kinase_cat_dom"/>
</dbReference>
<evidence type="ECO:0000259" key="10">
    <source>
        <dbReference type="PROSITE" id="PS50011"/>
    </source>
</evidence>
<feature type="transmembrane region" description="Helical" evidence="9">
    <location>
        <begin position="133"/>
        <end position="155"/>
    </location>
</feature>
<keyword evidence="5 9" id="KW-1133">Transmembrane helix</keyword>
<protein>
    <recommendedName>
        <fullName evidence="2">guanylate cyclase</fullName>
        <ecNumber evidence="2">4.6.1.2</ecNumber>
    </recommendedName>
</protein>
<dbReference type="GO" id="GO:0016020">
    <property type="term" value="C:membrane"/>
    <property type="evidence" value="ECO:0007669"/>
    <property type="project" value="UniProtKB-SubCell"/>
</dbReference>
<keyword evidence="7" id="KW-0456">Lyase</keyword>
<dbReference type="Proteomes" id="UP001626550">
    <property type="component" value="Unassembled WGS sequence"/>
</dbReference>
<dbReference type="InterPro" id="IPR050401">
    <property type="entry name" value="Cyclic_nucleotide_synthase"/>
</dbReference>
<dbReference type="EC" id="4.6.1.2" evidence="2"/>
<gene>
    <name evidence="12" type="primary">GUCY2F_1</name>
    <name evidence="12" type="ORF">Ciccas_009718</name>
</gene>
<evidence type="ECO:0000256" key="6">
    <source>
        <dbReference type="ARBA" id="ARBA00023136"/>
    </source>
</evidence>
<keyword evidence="6 9" id="KW-0472">Membrane</keyword>
<dbReference type="Gene3D" id="3.30.70.1230">
    <property type="entry name" value="Nucleotide cyclase"/>
    <property type="match status" value="1"/>
</dbReference>
<keyword evidence="4" id="KW-0547">Nucleotide-binding</keyword>
<dbReference type="AlphaFoldDB" id="A0ABD2PY03"/>
<dbReference type="PANTHER" id="PTHR11920:SF462">
    <property type="entry name" value="GUANYLATE CYCLASE"/>
    <property type="match status" value="1"/>
</dbReference>
<feature type="domain" description="Guanylate cyclase" evidence="11">
    <location>
        <begin position="550"/>
        <end position="620"/>
    </location>
</feature>
<dbReference type="InterPro" id="IPR011009">
    <property type="entry name" value="Kinase-like_dom_sf"/>
</dbReference>
<comment type="subcellular location">
    <subcellularLocation>
        <location evidence="1">Membrane</location>
        <topology evidence="1">Single-pass membrane protein</topology>
    </subcellularLocation>
</comment>
<dbReference type="GO" id="GO:0004383">
    <property type="term" value="F:guanylate cyclase activity"/>
    <property type="evidence" value="ECO:0007669"/>
    <property type="project" value="UniProtKB-EC"/>
</dbReference>
<dbReference type="CDD" id="cd07302">
    <property type="entry name" value="CHD"/>
    <property type="match status" value="1"/>
</dbReference>
<dbReference type="GO" id="GO:0000166">
    <property type="term" value="F:nucleotide binding"/>
    <property type="evidence" value="ECO:0007669"/>
    <property type="project" value="UniProtKB-KW"/>
</dbReference>
<evidence type="ECO:0000256" key="2">
    <source>
        <dbReference type="ARBA" id="ARBA00012202"/>
    </source>
</evidence>
<sequence>MTLAAMLGTAYTFYSRQNLAGEILIGGNISQVNTPLPISLSNANILLNMDPIDYSLQLAYYLFDINPLESPINSATSMQNLYLPVLLFNSSARINITMLAKLTWSNGSTGPPTDFCFQPICNLNGPSVNGFEVAIIVIALLAISVGIGLLIYLWIKRRHAKKRLEEGPNKTILYPDDLTFVKNARSTKRSSIKLSNQDLRFPIVGQTSDHDHTKSIISSVHSIDGVVDSNTAKYNNEFVHIKHLSLATSSLRKKFINLLNLLRELRNENVNPVIGCYIDMTSMALVWEHCSRGSLKDVLEAKNIKLDWEFKLSLLTDLVKGMQFLHSSILQCHGSLKSTNCVVDGRWVLRVTDYALPPIYSIYGSVRTFKDNELLWTAPEALRDEELLQNGSQKGDVYSFAIVMQEVICRDEPYPNSGMLISEILAKLKKPPPLCRPQISQQEADAPPPYIQIMKRAWAENPEMRPSFEQIYHQFKQLNQGKKMNIVDHMFKMMEKYSQDLEDQVTARTEELELEKRRTEMLIARMLPEVVAKSLMSGQPVKPEAYDEVTIYFSDIVGFTTISAMSTPLQVVNLLNDLYTMFDETIDYYDVYKVETIGDAYMVASGLPVRNGKRHAGRLANKPAGA</sequence>
<evidence type="ECO:0000313" key="13">
    <source>
        <dbReference type="Proteomes" id="UP001626550"/>
    </source>
</evidence>
<dbReference type="PROSITE" id="PS50125">
    <property type="entry name" value="GUANYLATE_CYCLASE_2"/>
    <property type="match status" value="1"/>
</dbReference>
<dbReference type="PANTHER" id="PTHR11920">
    <property type="entry name" value="GUANYLYL CYCLASE"/>
    <property type="match status" value="1"/>
</dbReference>
<organism evidence="12 13">
    <name type="scientific">Cichlidogyrus casuarinus</name>
    <dbReference type="NCBI Taxonomy" id="1844966"/>
    <lineage>
        <taxon>Eukaryota</taxon>
        <taxon>Metazoa</taxon>
        <taxon>Spiralia</taxon>
        <taxon>Lophotrochozoa</taxon>
        <taxon>Platyhelminthes</taxon>
        <taxon>Monogenea</taxon>
        <taxon>Monopisthocotylea</taxon>
        <taxon>Dactylogyridea</taxon>
        <taxon>Ancyrocephalidae</taxon>
        <taxon>Cichlidogyrus</taxon>
    </lineage>
</organism>
<dbReference type="SUPFAM" id="SSF55073">
    <property type="entry name" value="Nucleotide cyclase"/>
    <property type="match status" value="1"/>
</dbReference>
<evidence type="ECO:0000259" key="11">
    <source>
        <dbReference type="PROSITE" id="PS50125"/>
    </source>
</evidence>
<dbReference type="Pfam" id="PF07714">
    <property type="entry name" value="PK_Tyr_Ser-Thr"/>
    <property type="match status" value="1"/>
</dbReference>
<evidence type="ECO:0000256" key="8">
    <source>
        <dbReference type="ARBA" id="ARBA00023293"/>
    </source>
</evidence>
<dbReference type="SUPFAM" id="SSF56112">
    <property type="entry name" value="Protein kinase-like (PK-like)"/>
    <property type="match status" value="1"/>
</dbReference>
<evidence type="ECO:0000256" key="4">
    <source>
        <dbReference type="ARBA" id="ARBA00022741"/>
    </source>
</evidence>
<comment type="caution">
    <text evidence="12">The sequence shown here is derived from an EMBL/GenBank/DDBJ whole genome shotgun (WGS) entry which is preliminary data.</text>
</comment>
<dbReference type="SMART" id="SM00044">
    <property type="entry name" value="CYCc"/>
    <property type="match status" value="1"/>
</dbReference>
<reference evidence="12 13" key="1">
    <citation type="submission" date="2024-11" db="EMBL/GenBank/DDBJ databases">
        <title>Adaptive evolution of stress response genes in parasites aligns with host niche diversity.</title>
        <authorList>
            <person name="Hahn C."/>
            <person name="Resl P."/>
        </authorList>
    </citation>
    <scope>NUCLEOTIDE SEQUENCE [LARGE SCALE GENOMIC DNA]</scope>
    <source>
        <strain evidence="12">EGGRZ-B1_66</strain>
        <tissue evidence="12">Body</tissue>
    </source>
</reference>
<keyword evidence="13" id="KW-1185">Reference proteome</keyword>
<feature type="domain" description="Protein kinase" evidence="10">
    <location>
        <begin position="158"/>
        <end position="476"/>
    </location>
</feature>
<evidence type="ECO:0000256" key="9">
    <source>
        <dbReference type="SAM" id="Phobius"/>
    </source>
</evidence>
<keyword evidence="3 9" id="KW-0812">Transmembrane</keyword>
<dbReference type="Gene3D" id="1.10.510.10">
    <property type="entry name" value="Transferase(Phosphotransferase) domain 1"/>
    <property type="match status" value="1"/>
</dbReference>
<accession>A0ABD2PY03</accession>
<dbReference type="PROSITE" id="PS50011">
    <property type="entry name" value="PROTEIN_KINASE_DOM"/>
    <property type="match status" value="1"/>
</dbReference>
<dbReference type="InterPro" id="IPR001054">
    <property type="entry name" value="A/G_cyclase"/>
</dbReference>
<dbReference type="Pfam" id="PF00211">
    <property type="entry name" value="Guanylate_cyc"/>
    <property type="match status" value="1"/>
</dbReference>
<name>A0ABD2PY03_9PLAT</name>
<dbReference type="InterPro" id="IPR000719">
    <property type="entry name" value="Prot_kinase_dom"/>
</dbReference>
<evidence type="ECO:0000256" key="5">
    <source>
        <dbReference type="ARBA" id="ARBA00022989"/>
    </source>
</evidence>
<evidence type="ECO:0000256" key="7">
    <source>
        <dbReference type="ARBA" id="ARBA00023239"/>
    </source>
</evidence>